<dbReference type="Proteomes" id="UP000356253">
    <property type="component" value="Unassembled WGS sequence"/>
</dbReference>
<evidence type="ECO:0000313" key="1">
    <source>
        <dbReference type="EMBL" id="VVU98814.1"/>
    </source>
</evidence>
<proteinExistence type="predicted"/>
<dbReference type="EMBL" id="CABVMM010000001">
    <property type="protein sequence ID" value="VVU98814.1"/>
    <property type="molecule type" value="Genomic_DNA"/>
</dbReference>
<reference evidence="1" key="1">
    <citation type="submission" date="2019-09" db="EMBL/GenBank/DDBJ databases">
        <authorList>
            <person name="Rodrigo-Torres L."/>
            <person name="Arahal R. D."/>
            <person name="Lucena T."/>
        </authorList>
    </citation>
    <scope>NUCLEOTIDE SEQUENCE</scope>
    <source>
        <strain evidence="1">ISS653</strain>
    </source>
</reference>
<organism evidence="1 2">
    <name type="scientific">Mesonia oceanica</name>
    <dbReference type="NCBI Taxonomy" id="2687242"/>
    <lineage>
        <taxon>Bacteria</taxon>
        <taxon>Pseudomonadati</taxon>
        <taxon>Bacteroidota</taxon>
        <taxon>Flavobacteriia</taxon>
        <taxon>Flavobacteriales</taxon>
        <taxon>Flavobacteriaceae</taxon>
        <taxon>Mesonia</taxon>
    </lineage>
</organism>
<sequence length="253" mass="28465">MNTKFITLLMGMLLLFSCHSSEEKPSKLRIGQFMFTDLPVEITFTKKGKPSLQQQMKYTELSDYQPINSGTYTVEVKAENQLLLKKKIGIGTSGVYTLMLYGILQENPTTNEKTTKTKLHEIVEGEEATTPNGNLPQLKVLNDEFECGKDEAKIRWVHLAAGVEEISAEVFSNQETITKKLPSLTYPKLSQTKALSTFQYSVNWKLKGSKVNVAQEQLTIESQKLYTCFVVGIEGKYIDSLKVVTGETAKKKF</sequence>
<evidence type="ECO:0000313" key="2">
    <source>
        <dbReference type="Proteomes" id="UP000356253"/>
    </source>
</evidence>
<name>A0AC61Y2W7_9FLAO</name>
<protein>
    <submittedName>
        <fullName evidence="1">Uncharacterized protein</fullName>
    </submittedName>
</protein>
<comment type="caution">
    <text evidence="1">The sequence shown here is derived from an EMBL/GenBank/DDBJ whole genome shotgun (WGS) entry which is preliminary data.</text>
</comment>
<keyword evidence="2" id="KW-1185">Reference proteome</keyword>
<accession>A0AC61Y2W7</accession>
<gene>
    <name evidence="1" type="ORF">FVB9532_00060</name>
</gene>